<dbReference type="InterPro" id="IPR000073">
    <property type="entry name" value="AB_hydrolase_1"/>
</dbReference>
<reference evidence="2 3" key="1">
    <citation type="submission" date="2015-10" db="EMBL/GenBank/DDBJ databases">
        <title>Draft genome sequence of Streptomyces canus DSM 40017, type strain for the species Streptomyces canus.</title>
        <authorList>
            <person name="Ruckert C."/>
            <person name="Winkler A."/>
            <person name="Kalinowski J."/>
            <person name="Kampfer P."/>
            <person name="Glaeser S."/>
        </authorList>
    </citation>
    <scope>NUCLEOTIDE SEQUENCE [LARGE SCALE GENOMIC DNA]</scope>
    <source>
        <strain evidence="2 3">DSM 40017</strain>
    </source>
</reference>
<dbReference type="EMBL" id="LMWU01000045">
    <property type="protein sequence ID" value="KUN60455.1"/>
    <property type="molecule type" value="Genomic_DNA"/>
</dbReference>
<gene>
    <name evidence="2" type="ORF">AQJ46_37850</name>
</gene>
<dbReference type="InterPro" id="IPR029058">
    <property type="entry name" value="AB_hydrolase_fold"/>
</dbReference>
<dbReference type="PANTHER" id="PTHR43689:SF8">
    <property type="entry name" value="ALPHA_BETA-HYDROLASES SUPERFAMILY PROTEIN"/>
    <property type="match status" value="1"/>
</dbReference>
<dbReference type="Proteomes" id="UP000053669">
    <property type="component" value="Unassembled WGS sequence"/>
</dbReference>
<proteinExistence type="predicted"/>
<accession>A0A101RRI7</accession>
<dbReference type="PANTHER" id="PTHR43689">
    <property type="entry name" value="HYDROLASE"/>
    <property type="match status" value="1"/>
</dbReference>
<feature type="domain" description="AB hydrolase-1" evidence="1">
    <location>
        <begin position="18"/>
        <end position="241"/>
    </location>
</feature>
<sequence>MYADLSLTLSEAGAGRPVLVLHGGGGPATVAGLAQHLSRTAHTITPVHPGWDGTRRPAWLTGIDDLALAYLHMLRDRRLRDVLVVGSSLGGWTAAEMAARDSEGSITGLVLIDAVGVQVESEHITDFFALDARGVAEHSWHDPDRYYLDPAGLPAEELARRQANMATMRILAGDPYMHDPTLLRRLGQVQVPSLLLWGESDRIVTPAYGAAYADAFGDGRLEVVPKAGHLPQIEQPEATFALIDGHLRQSGNPSDQQ</sequence>
<dbReference type="Pfam" id="PF12697">
    <property type="entry name" value="Abhydrolase_6"/>
    <property type="match status" value="1"/>
</dbReference>
<protein>
    <submittedName>
        <fullName evidence="2">Hydrolase</fullName>
    </submittedName>
</protein>
<evidence type="ECO:0000313" key="3">
    <source>
        <dbReference type="Proteomes" id="UP000053669"/>
    </source>
</evidence>
<dbReference type="AlphaFoldDB" id="A0A101RRI7"/>
<evidence type="ECO:0000259" key="1">
    <source>
        <dbReference type="Pfam" id="PF12697"/>
    </source>
</evidence>
<name>A0A101RRI7_9ACTN</name>
<keyword evidence="2" id="KW-0378">Hydrolase</keyword>
<organism evidence="2 3">
    <name type="scientific">Streptomyces canus</name>
    <dbReference type="NCBI Taxonomy" id="58343"/>
    <lineage>
        <taxon>Bacteria</taxon>
        <taxon>Bacillati</taxon>
        <taxon>Actinomycetota</taxon>
        <taxon>Actinomycetes</taxon>
        <taxon>Kitasatosporales</taxon>
        <taxon>Streptomycetaceae</taxon>
        <taxon>Streptomyces</taxon>
        <taxon>Streptomyces aurantiacus group</taxon>
    </lineage>
</organism>
<comment type="caution">
    <text evidence="2">The sequence shown here is derived from an EMBL/GenBank/DDBJ whole genome shotgun (WGS) entry which is preliminary data.</text>
</comment>
<dbReference type="GO" id="GO:0016787">
    <property type="term" value="F:hydrolase activity"/>
    <property type="evidence" value="ECO:0007669"/>
    <property type="project" value="UniProtKB-KW"/>
</dbReference>
<evidence type="ECO:0000313" key="2">
    <source>
        <dbReference type="EMBL" id="KUN60455.1"/>
    </source>
</evidence>
<dbReference type="SUPFAM" id="SSF53474">
    <property type="entry name" value="alpha/beta-Hydrolases"/>
    <property type="match status" value="1"/>
</dbReference>
<dbReference type="Gene3D" id="3.40.50.1820">
    <property type="entry name" value="alpha/beta hydrolase"/>
    <property type="match status" value="1"/>
</dbReference>
<dbReference type="STRING" id="58343.AQJ46_37850"/>